<proteinExistence type="predicted"/>
<dbReference type="SUPFAM" id="SSF88713">
    <property type="entry name" value="Glycoside hydrolase/deacetylase"/>
    <property type="match status" value="1"/>
</dbReference>
<evidence type="ECO:0000259" key="1">
    <source>
        <dbReference type="PROSITE" id="PS51677"/>
    </source>
</evidence>
<dbReference type="Pfam" id="PF01522">
    <property type="entry name" value="Polysacc_deac_1"/>
    <property type="match status" value="1"/>
</dbReference>
<dbReference type="EMBL" id="QXQA01000005">
    <property type="protein sequence ID" value="RIX53216.1"/>
    <property type="molecule type" value="Genomic_DNA"/>
</dbReference>
<evidence type="ECO:0000313" key="2">
    <source>
        <dbReference type="EMBL" id="RIX53216.1"/>
    </source>
</evidence>
<dbReference type="PANTHER" id="PTHR10587">
    <property type="entry name" value="GLYCOSYL TRANSFERASE-RELATED"/>
    <property type="match status" value="1"/>
</dbReference>
<comment type="caution">
    <text evidence="2">The sequence shown here is derived from an EMBL/GenBank/DDBJ whole genome shotgun (WGS) entry which is preliminary data.</text>
</comment>
<protein>
    <submittedName>
        <fullName evidence="2">Polysaccharide deacetylase family protein</fullName>
    </submittedName>
</protein>
<organism evidence="2 3">
    <name type="scientific">Paenibacillus nanensis</name>
    <dbReference type="NCBI Taxonomy" id="393251"/>
    <lineage>
        <taxon>Bacteria</taxon>
        <taxon>Bacillati</taxon>
        <taxon>Bacillota</taxon>
        <taxon>Bacilli</taxon>
        <taxon>Bacillales</taxon>
        <taxon>Paenibacillaceae</taxon>
        <taxon>Paenibacillus</taxon>
    </lineage>
</organism>
<dbReference type="OrthoDB" id="2649545at2"/>
<evidence type="ECO:0000313" key="3">
    <source>
        <dbReference type="Proteomes" id="UP000266482"/>
    </source>
</evidence>
<feature type="domain" description="NodB homology" evidence="1">
    <location>
        <begin position="23"/>
        <end position="207"/>
    </location>
</feature>
<dbReference type="AlphaFoldDB" id="A0A3A1UZV6"/>
<dbReference type="InterPro" id="IPR002509">
    <property type="entry name" value="NODB_dom"/>
</dbReference>
<reference evidence="2 3" key="1">
    <citation type="submission" date="2018-09" db="EMBL/GenBank/DDBJ databases">
        <title>Paenibacillus aracenensis nov. sp. isolated from a cave in southern Spain.</title>
        <authorList>
            <person name="Jurado V."/>
            <person name="Gutierrez-Patricio S."/>
            <person name="Gonzalez-Pimentel J.L."/>
            <person name="Miller A.Z."/>
            <person name="Laiz L."/>
            <person name="Saiz-Jimenez C."/>
        </authorList>
    </citation>
    <scope>NUCLEOTIDE SEQUENCE [LARGE SCALE GENOMIC DNA]</scope>
    <source>
        <strain evidence="2 3">DSM 22867</strain>
    </source>
</reference>
<dbReference type="Gene3D" id="3.20.20.370">
    <property type="entry name" value="Glycoside hydrolase/deacetylase"/>
    <property type="match status" value="1"/>
</dbReference>
<name>A0A3A1UZV6_9BACL</name>
<dbReference type="CDD" id="cd10917">
    <property type="entry name" value="CE4_NodB_like_6s_7s"/>
    <property type="match status" value="1"/>
</dbReference>
<keyword evidence="3" id="KW-1185">Reference proteome</keyword>
<accession>A0A3A1UZV6</accession>
<gene>
    <name evidence="2" type="ORF">D3P08_10480</name>
</gene>
<dbReference type="InterPro" id="IPR011330">
    <property type="entry name" value="Glyco_hydro/deAcase_b/a-brl"/>
</dbReference>
<dbReference type="GO" id="GO:0016810">
    <property type="term" value="F:hydrolase activity, acting on carbon-nitrogen (but not peptide) bonds"/>
    <property type="evidence" value="ECO:0007669"/>
    <property type="project" value="InterPro"/>
</dbReference>
<dbReference type="PROSITE" id="PS51677">
    <property type="entry name" value="NODB"/>
    <property type="match status" value="1"/>
</dbReference>
<dbReference type="Proteomes" id="UP000266482">
    <property type="component" value="Unassembled WGS sequence"/>
</dbReference>
<dbReference type="GO" id="GO:0005975">
    <property type="term" value="P:carbohydrate metabolic process"/>
    <property type="evidence" value="ECO:0007669"/>
    <property type="project" value="InterPro"/>
</dbReference>
<sequence length="219" mass="24710">MSWVALHKQFPNVFMTNGSRDRKIVALTFDDAPDPRFTPAILDVLAKYNICATFFIVGERAAKHPELVDRIIKEGHVIGNHSYNHSVFSTLSMYQYEQQIWKTDGIIKRITGLSPNFIRPPYGELLPKQAAWGKKYGYTIVNWDVDSEDWKKNPSSARVLANIRKTLQPGSIILQHAGGGEGQDLSGTINALPVLIEWLQGKGYDLLTLPEMLGKKPYR</sequence>
<dbReference type="InterPro" id="IPR050248">
    <property type="entry name" value="Polysacc_deacetylase_ArnD"/>
</dbReference>